<dbReference type="Proteomes" id="UP000887013">
    <property type="component" value="Unassembled WGS sequence"/>
</dbReference>
<keyword evidence="2" id="KW-1185">Reference proteome</keyword>
<dbReference type="EMBL" id="BMAW01111795">
    <property type="protein sequence ID" value="GFT49740.1"/>
    <property type="molecule type" value="Genomic_DNA"/>
</dbReference>
<evidence type="ECO:0000313" key="1">
    <source>
        <dbReference type="EMBL" id="GFT49740.1"/>
    </source>
</evidence>
<protein>
    <submittedName>
        <fullName evidence="1">Uncharacterized protein</fullName>
    </submittedName>
</protein>
<gene>
    <name evidence="1" type="ORF">NPIL_272081</name>
</gene>
<accession>A0A8X6TW41</accession>
<organism evidence="1 2">
    <name type="scientific">Nephila pilipes</name>
    <name type="common">Giant wood spider</name>
    <name type="synonym">Nephila maculata</name>
    <dbReference type="NCBI Taxonomy" id="299642"/>
    <lineage>
        <taxon>Eukaryota</taxon>
        <taxon>Metazoa</taxon>
        <taxon>Ecdysozoa</taxon>
        <taxon>Arthropoda</taxon>
        <taxon>Chelicerata</taxon>
        <taxon>Arachnida</taxon>
        <taxon>Araneae</taxon>
        <taxon>Araneomorphae</taxon>
        <taxon>Entelegynae</taxon>
        <taxon>Araneoidea</taxon>
        <taxon>Nephilidae</taxon>
        <taxon>Nephila</taxon>
    </lineage>
</organism>
<sequence>MQYGKVISSTNSKLNVSSVSFGLFKNNANCERFHDEGLGTSNRGDWLSPSSWEKRIGGNFTMWRKIHNAIQKGPLYDVGGIRLEPQKDILTSELPMSFRTQSYFTSD</sequence>
<evidence type="ECO:0000313" key="2">
    <source>
        <dbReference type="Proteomes" id="UP000887013"/>
    </source>
</evidence>
<name>A0A8X6TW41_NEPPI</name>
<proteinExistence type="predicted"/>
<reference evidence="1" key="1">
    <citation type="submission" date="2020-08" db="EMBL/GenBank/DDBJ databases">
        <title>Multicomponent nature underlies the extraordinary mechanical properties of spider dragline silk.</title>
        <authorList>
            <person name="Kono N."/>
            <person name="Nakamura H."/>
            <person name="Mori M."/>
            <person name="Yoshida Y."/>
            <person name="Ohtoshi R."/>
            <person name="Malay A.D."/>
            <person name="Moran D.A.P."/>
            <person name="Tomita M."/>
            <person name="Numata K."/>
            <person name="Arakawa K."/>
        </authorList>
    </citation>
    <scope>NUCLEOTIDE SEQUENCE</scope>
</reference>
<comment type="caution">
    <text evidence="1">The sequence shown here is derived from an EMBL/GenBank/DDBJ whole genome shotgun (WGS) entry which is preliminary data.</text>
</comment>
<dbReference type="AlphaFoldDB" id="A0A8X6TW41"/>